<dbReference type="PRINTS" id="PR01388">
    <property type="entry name" value="CDTOXINB"/>
</dbReference>
<evidence type="ECO:0000313" key="8">
    <source>
        <dbReference type="EMBL" id="AOG61466.1"/>
    </source>
</evidence>
<dbReference type="SUPFAM" id="SSF56219">
    <property type="entry name" value="DNase I-like"/>
    <property type="match status" value="1"/>
</dbReference>
<accession>A0A1B3SMY5</accession>
<dbReference type="Pfam" id="PF03372">
    <property type="entry name" value="Exo_endo_phos"/>
    <property type="match status" value="1"/>
</dbReference>
<dbReference type="EMBL" id="KX495598">
    <property type="protein sequence ID" value="AOG61454.1"/>
    <property type="molecule type" value="Genomic_DNA"/>
</dbReference>
<gene>
    <name evidence="5" type="primary">cdtB</name>
</gene>
<reference evidence="5" key="1">
    <citation type="submission" date="2016-06" db="EMBL/GenBank/DDBJ databases">
        <title>Evaluating correlation of invasion/cytotoxicity of thermotolerant Campylobacter strains with cytolethal distending toxin producing genotypes.</title>
        <authorList>
            <person name="Bakhshi B."/>
            <person name="Ghorbanalizadegan M."/>
        </authorList>
    </citation>
    <scope>NUCLEOTIDE SEQUENCE</scope>
    <source>
        <strain evidence="3">Cjst10</strain>
        <strain evidence="5">Cjst2</strain>
        <strain evidence="8">Cjst5</strain>
        <strain evidence="7">Cjst6</strain>
        <strain evidence="6">Cjst7</strain>
        <strain evidence="4">Cjst8</strain>
    </source>
</reference>
<evidence type="ECO:0000313" key="7">
    <source>
        <dbReference type="EMBL" id="AOG61463.1"/>
    </source>
</evidence>
<dbReference type="EMBL" id="KX495599">
    <property type="protein sequence ID" value="AOG61457.1"/>
    <property type="molecule type" value="Genomic_DNA"/>
</dbReference>
<dbReference type="EMBL" id="KX495602">
    <property type="protein sequence ID" value="AOG61466.1"/>
    <property type="molecule type" value="Genomic_DNA"/>
</dbReference>
<evidence type="ECO:0000313" key="5">
    <source>
        <dbReference type="EMBL" id="AOG61454.1"/>
    </source>
</evidence>
<organism evidence="5">
    <name type="scientific">Campylobacter jejuni</name>
    <dbReference type="NCBI Taxonomy" id="197"/>
    <lineage>
        <taxon>Bacteria</taxon>
        <taxon>Pseudomonadati</taxon>
        <taxon>Campylobacterota</taxon>
        <taxon>Epsilonproteobacteria</taxon>
        <taxon>Campylobacterales</taxon>
        <taxon>Campylobacteraceae</taxon>
        <taxon>Campylobacter</taxon>
    </lineage>
</organism>
<evidence type="ECO:0000256" key="1">
    <source>
        <dbReference type="SAM" id="SignalP"/>
    </source>
</evidence>
<dbReference type="EMBL" id="KX495592">
    <property type="protein sequence ID" value="AOG61436.1"/>
    <property type="molecule type" value="Genomic_DNA"/>
</dbReference>
<dbReference type="NCBIfam" id="NF011787">
    <property type="entry name" value="PRK15251.1"/>
    <property type="match status" value="1"/>
</dbReference>
<evidence type="ECO:0000313" key="3">
    <source>
        <dbReference type="EMBL" id="AOG61436.1"/>
    </source>
</evidence>
<evidence type="ECO:0000313" key="6">
    <source>
        <dbReference type="EMBL" id="AOG61457.1"/>
    </source>
</evidence>
<dbReference type="InterPro" id="IPR005135">
    <property type="entry name" value="Endo/exonuclease/phosphatase"/>
</dbReference>
<protein>
    <submittedName>
        <fullName evidence="5">Truncated CdtB</fullName>
    </submittedName>
</protein>
<feature type="chain" id="PRO_5008554116" evidence="1">
    <location>
        <begin position="17"/>
        <end position="135"/>
    </location>
</feature>
<dbReference type="InterPro" id="IPR003539">
    <property type="entry name" value="CD_toxinB"/>
</dbReference>
<dbReference type="Gene3D" id="3.60.10.10">
    <property type="entry name" value="Endonuclease/exonuclease/phosphatase"/>
    <property type="match status" value="1"/>
</dbReference>
<dbReference type="GO" id="GO:0003824">
    <property type="term" value="F:catalytic activity"/>
    <property type="evidence" value="ECO:0007669"/>
    <property type="project" value="InterPro"/>
</dbReference>
<evidence type="ECO:0000313" key="4">
    <source>
        <dbReference type="EMBL" id="AOG61448.1"/>
    </source>
</evidence>
<keyword evidence="1" id="KW-0732">Signal</keyword>
<evidence type="ECO:0000259" key="2">
    <source>
        <dbReference type="Pfam" id="PF03372"/>
    </source>
</evidence>
<dbReference type="EMBL" id="KX495601">
    <property type="protein sequence ID" value="AOG61463.1"/>
    <property type="molecule type" value="Genomic_DNA"/>
</dbReference>
<proteinExistence type="predicted"/>
<dbReference type="InterPro" id="IPR036691">
    <property type="entry name" value="Endo/exonu/phosph_ase_sf"/>
</dbReference>
<sequence>MKKIICLFLSFNLAFANLENFNVGTWNLQGSSAATESKWSLSVRQLVSGANPLEILMIQEAGTLPRTATPTGRHVQQGGTPIDEYEWNLGTLSRPDRVFIYYSRVDVGANRVNLAIVSRMQAEEVIVLPPPTPVS</sequence>
<dbReference type="AlphaFoldDB" id="A0A1B3SMY5"/>
<dbReference type="EMBL" id="KX495596">
    <property type="protein sequence ID" value="AOG61448.1"/>
    <property type="molecule type" value="Genomic_DNA"/>
</dbReference>
<name>A0A1B3SMY5_CAMJU</name>
<feature type="domain" description="Endonuclease/exonuclease/phosphatase" evidence="2">
    <location>
        <begin position="24"/>
        <end position="130"/>
    </location>
</feature>
<feature type="signal peptide" evidence="1">
    <location>
        <begin position="1"/>
        <end position="16"/>
    </location>
</feature>